<feature type="domain" description="DAHP synthase ferredoxin-like" evidence="3">
    <location>
        <begin position="36"/>
        <end position="103"/>
    </location>
</feature>
<evidence type="ECO:0000313" key="5">
    <source>
        <dbReference type="Proteomes" id="UP000054010"/>
    </source>
</evidence>
<proteinExistence type="predicted"/>
<accession>E1IBC8</accession>
<dbReference type="HOGENOM" id="CLU_062599_0_0_0"/>
<dbReference type="InterPro" id="IPR013785">
    <property type="entry name" value="Aldolase_TIM"/>
</dbReference>
<dbReference type="InterPro" id="IPR006268">
    <property type="entry name" value="DAHP_syn_2"/>
</dbReference>
<dbReference type="STRING" id="765420.OSCT_0629"/>
<dbReference type="NCBIfam" id="TIGR01361">
    <property type="entry name" value="DAHP_synth_Bsub"/>
    <property type="match status" value="1"/>
</dbReference>
<dbReference type="InterPro" id="IPR041071">
    <property type="entry name" value="DAHP_snth_FXD"/>
</dbReference>
<dbReference type="SUPFAM" id="SSF51569">
    <property type="entry name" value="Aldolase"/>
    <property type="match status" value="1"/>
</dbReference>
<dbReference type="PANTHER" id="PTHR43018">
    <property type="entry name" value="PHOSPHO-2-DEHYDRO-3-DEOXYHEPTONATE ALDOLASE"/>
    <property type="match status" value="1"/>
</dbReference>
<comment type="caution">
    <text evidence="4">The sequence shown here is derived from an EMBL/GenBank/DDBJ whole genome shotgun (WGS) entry which is preliminary data.</text>
</comment>
<dbReference type="EMBL" id="ADVR01000011">
    <property type="protein sequence ID" value="EFO81485.1"/>
    <property type="molecule type" value="Genomic_DNA"/>
</dbReference>
<dbReference type="GO" id="GO:0016740">
    <property type="term" value="F:transferase activity"/>
    <property type="evidence" value="ECO:0007669"/>
    <property type="project" value="UniProtKB-KW"/>
</dbReference>
<dbReference type="PANTHER" id="PTHR43018:SF1">
    <property type="entry name" value="PROTEIN AROA(G)"/>
    <property type="match status" value="1"/>
</dbReference>
<dbReference type="NCBIfam" id="NF006421">
    <property type="entry name" value="PRK08673.1"/>
    <property type="match status" value="1"/>
</dbReference>
<dbReference type="Gene3D" id="3.30.70.1140">
    <property type="entry name" value="Phospho-2-dehydro-3-deoxyheptonate aldolase, domain 1"/>
    <property type="match status" value="1"/>
</dbReference>
<dbReference type="Pfam" id="PF00793">
    <property type="entry name" value="DAHP_synth_1"/>
    <property type="match status" value="1"/>
</dbReference>
<evidence type="ECO:0000256" key="1">
    <source>
        <dbReference type="ARBA" id="ARBA00022679"/>
    </source>
</evidence>
<evidence type="ECO:0000259" key="3">
    <source>
        <dbReference type="Pfam" id="PF18152"/>
    </source>
</evidence>
<evidence type="ECO:0000259" key="2">
    <source>
        <dbReference type="Pfam" id="PF00793"/>
    </source>
</evidence>
<dbReference type="InterPro" id="IPR006218">
    <property type="entry name" value="DAHP1/KDSA"/>
</dbReference>
<gene>
    <name evidence="4" type="ORF">OSCT_0629</name>
</gene>
<feature type="domain" description="DAHP synthetase I/KDSA" evidence="2">
    <location>
        <begin position="119"/>
        <end position="358"/>
    </location>
</feature>
<dbReference type="NCBIfam" id="NF009239">
    <property type="entry name" value="PRK12595.1"/>
    <property type="match status" value="1"/>
</dbReference>
<dbReference type="Gene3D" id="3.20.20.70">
    <property type="entry name" value="Aldolase class I"/>
    <property type="match status" value="1"/>
</dbReference>
<keyword evidence="5" id="KW-1185">Reference proteome</keyword>
<protein>
    <submittedName>
        <fullName evidence="4">Phospho-2-dehydro-3-deoxyheptonate aldolase</fullName>
    </submittedName>
</protein>
<reference evidence="4 5" key="1">
    <citation type="journal article" date="2011" name="J. Bacteriol.">
        <title>Draft genome sequence of the anoxygenic filamentous phototrophic bacterium Oscillochloris trichoides subsp. DG-6.</title>
        <authorList>
            <person name="Kuznetsov B.B."/>
            <person name="Ivanovsky R.N."/>
            <person name="Keppen O.I."/>
            <person name="Sukhacheva M.V."/>
            <person name="Bumazhkin B.K."/>
            <person name="Patutina E.O."/>
            <person name="Beletsky A.V."/>
            <person name="Mardanov A.V."/>
            <person name="Baslerov R.V."/>
            <person name="Panteleeva A.N."/>
            <person name="Kolganova T.V."/>
            <person name="Ravin N.V."/>
            <person name="Skryabin K.G."/>
        </authorList>
    </citation>
    <scope>NUCLEOTIDE SEQUENCE [LARGE SCALE GENOMIC DNA]</scope>
    <source>
        <strain evidence="4 5">DG-6</strain>
    </source>
</reference>
<name>E1IBC8_9CHLR</name>
<dbReference type="eggNOG" id="COG2876">
    <property type="taxonomic scope" value="Bacteria"/>
</dbReference>
<evidence type="ECO:0000313" key="4">
    <source>
        <dbReference type="EMBL" id="EFO81485.1"/>
    </source>
</evidence>
<keyword evidence="1" id="KW-0808">Transferase</keyword>
<organism evidence="4 5">
    <name type="scientific">Oscillochloris trichoides DG-6</name>
    <dbReference type="NCBI Taxonomy" id="765420"/>
    <lineage>
        <taxon>Bacteria</taxon>
        <taxon>Bacillati</taxon>
        <taxon>Chloroflexota</taxon>
        <taxon>Chloroflexia</taxon>
        <taxon>Chloroflexales</taxon>
        <taxon>Chloroflexineae</taxon>
        <taxon>Oscillochloridaceae</taxon>
        <taxon>Oscillochloris</taxon>
    </lineage>
</organism>
<dbReference type="GO" id="GO:0016832">
    <property type="term" value="F:aldehyde-lyase activity"/>
    <property type="evidence" value="ECO:0007669"/>
    <property type="project" value="InterPro"/>
</dbReference>
<dbReference type="GO" id="GO:0009073">
    <property type="term" value="P:aromatic amino acid family biosynthetic process"/>
    <property type="evidence" value="ECO:0007669"/>
    <property type="project" value="InterPro"/>
</dbReference>
<dbReference type="AlphaFoldDB" id="E1IBC8"/>
<dbReference type="Proteomes" id="UP000054010">
    <property type="component" value="Unassembled WGS sequence"/>
</dbReference>
<dbReference type="InterPro" id="IPR052899">
    <property type="entry name" value="Class-I_DAHP_synthase"/>
</dbReference>
<sequence length="371" mass="39986">MILMRQIVPAAITNGTLCRVPAPILTQPEKEEDRSMIVVMQTGSSQADIDAVLERLKEYNLQGHLTIGAERTVVAVVGATIPPTLREELEYCNGVKETVRITQPYKLVSREVRPHDTIVDVRGIKVGGGSTVVIAGPCSVESEAQIMESARVVREAGASMLRGGAFKPRSSPYTFRGLGELGLQLLAQARDETGLPIVTEVMTPTDVELVARYADVLQIGARNMQNYQLLEEVGRTGMPVLLKRGLSATIEEWLLSAEYVIAQGNPNVILCERGIRTFETATRNTMDLNAVALAKRRTHLPVIVDPSHGTGKWYLVPPLALASIAAGADGLIMEVHPDPDRAKSDGGQSLNPENFAALMPKIAAVAAAVRG</sequence>
<dbReference type="Pfam" id="PF18152">
    <property type="entry name" value="DAHP_snth_FXD"/>
    <property type="match status" value="1"/>
</dbReference>